<dbReference type="Gene3D" id="2.60.120.650">
    <property type="entry name" value="Cupin"/>
    <property type="match status" value="1"/>
</dbReference>
<evidence type="ECO:0000313" key="1">
    <source>
        <dbReference type="EMBL" id="ORY44316.1"/>
    </source>
</evidence>
<evidence type="ECO:0000313" key="2">
    <source>
        <dbReference type="Proteomes" id="UP000193642"/>
    </source>
</evidence>
<dbReference type="Proteomes" id="UP000193642">
    <property type="component" value="Unassembled WGS sequence"/>
</dbReference>
<dbReference type="STRING" id="329046.A0A1Y2CBK0"/>
<organism evidence="1 2">
    <name type="scientific">Rhizoclosmatium globosum</name>
    <dbReference type="NCBI Taxonomy" id="329046"/>
    <lineage>
        <taxon>Eukaryota</taxon>
        <taxon>Fungi</taxon>
        <taxon>Fungi incertae sedis</taxon>
        <taxon>Chytridiomycota</taxon>
        <taxon>Chytridiomycota incertae sedis</taxon>
        <taxon>Chytridiomycetes</taxon>
        <taxon>Chytridiales</taxon>
        <taxon>Chytriomycetaceae</taxon>
        <taxon>Rhizoclosmatium</taxon>
    </lineage>
</organism>
<dbReference type="AlphaFoldDB" id="A0A1Y2CBK0"/>
<dbReference type="EMBL" id="MCGO01000022">
    <property type="protein sequence ID" value="ORY44316.1"/>
    <property type="molecule type" value="Genomic_DNA"/>
</dbReference>
<reference evidence="1 2" key="1">
    <citation type="submission" date="2016-07" db="EMBL/GenBank/DDBJ databases">
        <title>Pervasive Adenine N6-methylation of Active Genes in Fungi.</title>
        <authorList>
            <consortium name="DOE Joint Genome Institute"/>
            <person name="Mondo S.J."/>
            <person name="Dannebaum R.O."/>
            <person name="Kuo R.C."/>
            <person name="Labutti K."/>
            <person name="Haridas S."/>
            <person name="Kuo A."/>
            <person name="Salamov A."/>
            <person name="Ahrendt S.R."/>
            <person name="Lipzen A."/>
            <person name="Sullivan W."/>
            <person name="Andreopoulos W.B."/>
            <person name="Clum A."/>
            <person name="Lindquist E."/>
            <person name="Daum C."/>
            <person name="Ramamoorthy G.K."/>
            <person name="Gryganskyi A."/>
            <person name="Culley D."/>
            <person name="Magnuson J.K."/>
            <person name="James T.Y."/>
            <person name="O'Malley M.A."/>
            <person name="Stajich J.E."/>
            <person name="Spatafora J.W."/>
            <person name="Visel A."/>
            <person name="Grigoriev I.V."/>
        </authorList>
    </citation>
    <scope>NUCLEOTIDE SEQUENCE [LARGE SCALE GENOMIC DNA]</scope>
    <source>
        <strain evidence="1 2">JEL800</strain>
    </source>
</reference>
<accession>A0A1Y2CBK0</accession>
<protein>
    <submittedName>
        <fullName evidence="1">Uncharacterized protein</fullName>
    </submittedName>
</protein>
<gene>
    <name evidence="1" type="ORF">BCR33DRAFT_219114</name>
</gene>
<proteinExistence type="predicted"/>
<sequence>MQNAIPHNLPYPTITTLPPHEWYCALCLKTHGDDFGFLQEGSLQSLAQFQKVADGFKESYFRRKREQEGTGSLDGKVYVGEEEMEEEFWKLVEEDRFNEDGVEYSMVLICIPPCMEGMVFFPMKRERGFYSAREE</sequence>
<keyword evidence="2" id="KW-1185">Reference proteome</keyword>
<comment type="caution">
    <text evidence="1">The sequence shown here is derived from an EMBL/GenBank/DDBJ whole genome shotgun (WGS) entry which is preliminary data.</text>
</comment>
<name>A0A1Y2CBK0_9FUNG</name>